<keyword evidence="1" id="KW-0479">Metal-binding</keyword>
<accession>A0A7R9BPH5</accession>
<protein>
    <recommendedName>
        <fullName evidence="2">CCHC-type domain-containing protein</fullName>
    </recommendedName>
</protein>
<keyword evidence="1" id="KW-0862">Zinc</keyword>
<organism evidence="3">
    <name type="scientific">Notodromas monacha</name>
    <dbReference type="NCBI Taxonomy" id="399045"/>
    <lineage>
        <taxon>Eukaryota</taxon>
        <taxon>Metazoa</taxon>
        <taxon>Ecdysozoa</taxon>
        <taxon>Arthropoda</taxon>
        <taxon>Crustacea</taxon>
        <taxon>Oligostraca</taxon>
        <taxon>Ostracoda</taxon>
        <taxon>Podocopa</taxon>
        <taxon>Podocopida</taxon>
        <taxon>Cypridocopina</taxon>
        <taxon>Cypridoidea</taxon>
        <taxon>Cyprididae</taxon>
        <taxon>Notodromas</taxon>
    </lineage>
</organism>
<dbReference type="Proteomes" id="UP000678499">
    <property type="component" value="Unassembled WGS sequence"/>
</dbReference>
<gene>
    <name evidence="3" type="ORF">NMOB1V02_LOCUS5987</name>
</gene>
<feature type="domain" description="CCHC-type" evidence="2">
    <location>
        <begin position="211"/>
        <end position="226"/>
    </location>
</feature>
<dbReference type="GO" id="GO:0003676">
    <property type="term" value="F:nucleic acid binding"/>
    <property type="evidence" value="ECO:0007669"/>
    <property type="project" value="InterPro"/>
</dbReference>
<proteinExistence type="predicted"/>
<evidence type="ECO:0000313" key="4">
    <source>
        <dbReference type="Proteomes" id="UP000678499"/>
    </source>
</evidence>
<dbReference type="PROSITE" id="PS50158">
    <property type="entry name" value="ZF_CCHC"/>
    <property type="match status" value="1"/>
</dbReference>
<dbReference type="EMBL" id="OA883211">
    <property type="protein sequence ID" value="CAD7278279.1"/>
    <property type="molecule type" value="Genomic_DNA"/>
</dbReference>
<name>A0A7R9BPH5_9CRUS</name>
<dbReference type="AlphaFoldDB" id="A0A7R9BPH5"/>
<keyword evidence="1" id="KW-0863">Zinc-finger</keyword>
<evidence type="ECO:0000256" key="1">
    <source>
        <dbReference type="PROSITE-ProRule" id="PRU00047"/>
    </source>
</evidence>
<dbReference type="GO" id="GO:0008270">
    <property type="term" value="F:zinc ion binding"/>
    <property type="evidence" value="ECO:0007669"/>
    <property type="project" value="UniProtKB-KW"/>
</dbReference>
<keyword evidence="4" id="KW-1185">Reference proteome</keyword>
<sequence length="299" mass="32774">MAAILCELLWPLHPSLSQAHMKPPGIFPTLGVFMHILPLPQVLHVAIAVDIVKNSLPCNDISSSVAMGVKINPCIALGLCIAAAFCVVLLTQGVEAQINIHLPPGPPSAIKCRHSGTLARKPTWSICDESRWQSPVICDHESGHKAQCVSAIDLYDHRLSRGCLSHTEMDLLYMFSSRSEQTGRCRVSNGTIYCFCEHDMCNDHQLFTDHKCFHCGGPGHAMQECKTKNGVIHKCLSPFVLSLGKKTHGTIYCVKEVDTANSGAVARYCEALESPPEKMCQYEGNSYKCYCTEDVCNIG</sequence>
<evidence type="ECO:0000259" key="2">
    <source>
        <dbReference type="PROSITE" id="PS50158"/>
    </source>
</evidence>
<dbReference type="EMBL" id="CAJPEX010001174">
    <property type="protein sequence ID" value="CAG0918431.1"/>
    <property type="molecule type" value="Genomic_DNA"/>
</dbReference>
<dbReference type="InterPro" id="IPR001878">
    <property type="entry name" value="Znf_CCHC"/>
</dbReference>
<evidence type="ECO:0000313" key="3">
    <source>
        <dbReference type="EMBL" id="CAD7278279.1"/>
    </source>
</evidence>
<reference evidence="3" key="1">
    <citation type="submission" date="2020-11" db="EMBL/GenBank/DDBJ databases">
        <authorList>
            <person name="Tran Van P."/>
        </authorList>
    </citation>
    <scope>NUCLEOTIDE SEQUENCE</scope>
</reference>